<dbReference type="PANTHER" id="PTHR44835">
    <property type="entry name" value="UDP-N-ACETYLGLUCOSAMINE--PEPTIDE N-ACETYLGLUCOSAMINYLTRANSFERASE SPINDLY-RELATED"/>
    <property type="match status" value="1"/>
</dbReference>
<dbReference type="SUPFAM" id="SSF53756">
    <property type="entry name" value="UDP-Glycosyltransferase/glycogen phosphorylase"/>
    <property type="match status" value="1"/>
</dbReference>
<reference evidence="9" key="1">
    <citation type="submission" date="2011-04" db="EMBL/GenBank/DDBJ databases">
        <title>Taxonomic and functional metagenomic profiling of the microbial community in the anoxic sediment of a brackish shallow lake (Laguna de Carrizo Central Spain).</title>
        <authorList>
            <consortium name="CONSOLIDER consortium CSD2007-00005"/>
            <person name="Guazzaroni M.-E."/>
            <person name="Richter M."/>
            <person name="Garcia-Salamanca A."/>
            <person name="Yarza P."/>
            <person name="Ferrer M."/>
        </authorList>
    </citation>
    <scope>NUCLEOTIDE SEQUENCE</scope>
</reference>
<evidence type="ECO:0000256" key="2">
    <source>
        <dbReference type="ARBA" id="ARBA00005386"/>
    </source>
</evidence>
<dbReference type="Gene3D" id="3.40.50.2000">
    <property type="entry name" value="Glycogen Phosphorylase B"/>
    <property type="match status" value="1"/>
</dbReference>
<feature type="domain" description="O-GlcNAc transferase C-terminal" evidence="8">
    <location>
        <begin position="396"/>
        <end position="548"/>
    </location>
</feature>
<evidence type="ECO:0000256" key="6">
    <source>
        <dbReference type="ARBA" id="ARBA00022737"/>
    </source>
</evidence>
<keyword evidence="4" id="KW-0328">Glycosyltransferase</keyword>
<evidence type="ECO:0000259" key="8">
    <source>
        <dbReference type="Pfam" id="PF13844"/>
    </source>
</evidence>
<evidence type="ECO:0000313" key="9">
    <source>
        <dbReference type="EMBL" id="AEI30651.1"/>
    </source>
</evidence>
<dbReference type="SUPFAM" id="SSF48452">
    <property type="entry name" value="TPR-like"/>
    <property type="match status" value="1"/>
</dbReference>
<dbReference type="PROSITE" id="PS50005">
    <property type="entry name" value="TPR"/>
    <property type="match status" value="2"/>
</dbReference>
<dbReference type="EMBL" id="JF805276">
    <property type="protein sequence ID" value="AEI30651.1"/>
    <property type="molecule type" value="Genomic_DNA"/>
</dbReference>
<dbReference type="InterPro" id="IPR029489">
    <property type="entry name" value="OGT/SEC/SPY_C"/>
</dbReference>
<dbReference type="EC" id="2.4.1.255" evidence="3"/>
<evidence type="ECO:0000256" key="1">
    <source>
        <dbReference type="ARBA" id="ARBA00004922"/>
    </source>
</evidence>
<comment type="similarity">
    <text evidence="2">Belongs to the glycosyltransferase 41 family. O-GlcNAc transferase subfamily.</text>
</comment>
<dbReference type="GO" id="GO:0097363">
    <property type="term" value="F:protein O-acetylglucosaminyltransferase activity"/>
    <property type="evidence" value="ECO:0007669"/>
    <property type="project" value="UniProtKB-EC"/>
</dbReference>
<comment type="pathway">
    <text evidence="1">Protein modification; protein glycosylation.</text>
</comment>
<dbReference type="Pfam" id="PF13844">
    <property type="entry name" value="Glyco_transf_41"/>
    <property type="match status" value="2"/>
</dbReference>
<gene>
    <name evidence="9" type="ORF">LDC_03671</name>
</gene>
<dbReference type="Gene3D" id="1.25.40.10">
    <property type="entry name" value="Tetratricopeptide repeat domain"/>
    <property type="match status" value="2"/>
</dbReference>
<evidence type="ECO:0000256" key="5">
    <source>
        <dbReference type="ARBA" id="ARBA00022679"/>
    </source>
</evidence>
<evidence type="ECO:0000256" key="3">
    <source>
        <dbReference type="ARBA" id="ARBA00011970"/>
    </source>
</evidence>
<dbReference type="PANTHER" id="PTHR44835:SF1">
    <property type="entry name" value="PROTEIN O-GLCNAC TRANSFERASE"/>
    <property type="match status" value="1"/>
</dbReference>
<dbReference type="SMART" id="SM00028">
    <property type="entry name" value="TPR"/>
    <property type="match status" value="5"/>
</dbReference>
<dbReference type="AlphaFoldDB" id="F8UHZ4"/>
<sequence length="592" mass="61525">MTAQTRIDALLAEAGAHRAAGRFAQAEALLREAVRLAPQSAAALTNHGLLLSDLGRHAEAADEQRAALALDAQFAPAWLNLALALQAAGDLAGAAAARERALQLDPRAPAALVQRGMAAQRAGRLTDAITAYRDALRQDAHLPEAWINLGTALQTCGDAPAARTALQQALALAPHDRRAASNLLMGGQYQAGLDSATLRADTQRAGALWGTATTPPAVQGPIGPGERLRVGYLSSDLCAHPVGWLLAPVLAAHDRAVLEVHVYAGRAAPPDAMTARLRAAAEHWHDIAGLDDAAAAALMRSHGLDLLVELGGHTEGSRLGVVALRPAPVQLSWLGWFASTGLAAVDAVVLGEALAPPGSEAFYTEPLERLPRPHFAYTPPPDAPAPAPPPSLRLGSVTFGSFNNPAKLSDATVALWSQLLRAVPGSQLVLKWSAFADPQLDAMTRNRFGAQAPRVQPRGASPHAQMLAEYGDIDIALDPHPFSGLLTTLEALAMGVPVLTLPGPRPVSRQTAAVLQAMGLDTLVAATPQAYIERAAALAADTATRSAWRSPGPQGLRERLAASSVGDGAGLARALEALYARRAAAHRSAAGA</sequence>
<feature type="domain" description="O-GlcNAc transferase C-terminal" evidence="8">
    <location>
        <begin position="224"/>
        <end position="375"/>
    </location>
</feature>
<evidence type="ECO:0000256" key="7">
    <source>
        <dbReference type="ARBA" id="ARBA00022803"/>
    </source>
</evidence>
<dbReference type="Pfam" id="PF13181">
    <property type="entry name" value="TPR_8"/>
    <property type="match status" value="1"/>
</dbReference>
<dbReference type="InterPro" id="IPR051939">
    <property type="entry name" value="Glycosyltr_41/O-GlcNAc_trsf"/>
</dbReference>
<organism evidence="9">
    <name type="scientific">uncultured microorganism</name>
    <dbReference type="NCBI Taxonomy" id="358574"/>
    <lineage>
        <taxon>unclassified sequences</taxon>
        <taxon>environmental samples</taxon>
    </lineage>
</organism>
<accession>F8UHZ4</accession>
<proteinExistence type="inferred from homology"/>
<evidence type="ECO:0000256" key="4">
    <source>
        <dbReference type="ARBA" id="ARBA00022676"/>
    </source>
</evidence>
<keyword evidence="7" id="KW-0802">TPR repeat</keyword>
<protein>
    <recommendedName>
        <fullName evidence="3">protein O-GlcNAc transferase</fullName>
        <ecNumber evidence="3">2.4.1.255</ecNumber>
    </recommendedName>
</protein>
<name>F8UHZ4_9ZZZZ</name>
<keyword evidence="5" id="KW-0808">Transferase</keyword>
<dbReference type="Pfam" id="PF14559">
    <property type="entry name" value="TPR_19"/>
    <property type="match status" value="1"/>
</dbReference>
<dbReference type="InterPro" id="IPR011990">
    <property type="entry name" value="TPR-like_helical_dom_sf"/>
</dbReference>
<dbReference type="Gene3D" id="3.40.50.11380">
    <property type="match status" value="1"/>
</dbReference>
<dbReference type="InterPro" id="IPR019734">
    <property type="entry name" value="TPR_rpt"/>
</dbReference>
<keyword evidence="6" id="KW-0677">Repeat</keyword>
<dbReference type="Pfam" id="PF13432">
    <property type="entry name" value="TPR_16"/>
    <property type="match status" value="1"/>
</dbReference>